<keyword evidence="2" id="KW-1185">Reference proteome</keyword>
<dbReference type="SUPFAM" id="SSF53300">
    <property type="entry name" value="vWA-like"/>
    <property type="match status" value="1"/>
</dbReference>
<organism evidence="2 3">
    <name type="scientific">Strongyloides venezuelensis</name>
    <name type="common">Threadworm</name>
    <dbReference type="NCBI Taxonomy" id="75913"/>
    <lineage>
        <taxon>Eukaryota</taxon>
        <taxon>Metazoa</taxon>
        <taxon>Ecdysozoa</taxon>
        <taxon>Nematoda</taxon>
        <taxon>Chromadorea</taxon>
        <taxon>Rhabditida</taxon>
        <taxon>Tylenchina</taxon>
        <taxon>Panagrolaimomorpha</taxon>
        <taxon>Strongyloidoidea</taxon>
        <taxon>Strongyloididae</taxon>
        <taxon>Strongyloides</taxon>
    </lineage>
</organism>
<dbReference type="WBParaSite" id="SVE_0585200.1">
    <property type="protein sequence ID" value="SVE_0585200.1"/>
    <property type="gene ID" value="SVE_0585200"/>
</dbReference>
<sequence length="230" mass="25884">MKSFYISLGILIIFIKNCYSNVIISKSNNINSVMSFDCTSGNKNVKNTIPFSDCRSDVTIAVDSSSDLLIPMLFNDYELSLIKNNITADWENFSNVSLVWYSGNPTVRTTTGTMETKSNFDLVLSSIRQDVGSNLNKLAEKLVNIPITLGNNLSTFIFITNYDDQDQNTTYQNIQKLKKSGSINFIILGNIIKTQDLEPLQPSNIFYWNFDGNCIPLIVNFFQNSLSCNN</sequence>
<proteinExistence type="predicted"/>
<evidence type="ECO:0000256" key="1">
    <source>
        <dbReference type="SAM" id="SignalP"/>
    </source>
</evidence>
<reference evidence="2" key="1">
    <citation type="submission" date="2014-07" db="EMBL/GenBank/DDBJ databases">
        <authorList>
            <person name="Martin A.A"/>
            <person name="De Silva N."/>
        </authorList>
    </citation>
    <scope>NUCLEOTIDE SEQUENCE</scope>
</reference>
<dbReference type="Proteomes" id="UP000035680">
    <property type="component" value="Unassembled WGS sequence"/>
</dbReference>
<dbReference type="InterPro" id="IPR036465">
    <property type="entry name" value="vWFA_dom_sf"/>
</dbReference>
<feature type="signal peptide" evidence="1">
    <location>
        <begin position="1"/>
        <end position="20"/>
    </location>
</feature>
<name>A0A0K0FAJ7_STRVS</name>
<feature type="chain" id="PRO_5005329404" evidence="1">
    <location>
        <begin position="21"/>
        <end position="230"/>
    </location>
</feature>
<evidence type="ECO:0000313" key="2">
    <source>
        <dbReference type="Proteomes" id="UP000035680"/>
    </source>
</evidence>
<keyword evidence="1" id="KW-0732">Signal</keyword>
<evidence type="ECO:0000313" key="3">
    <source>
        <dbReference type="WBParaSite" id="SVE_0585200.1"/>
    </source>
</evidence>
<dbReference type="AlphaFoldDB" id="A0A0K0FAJ7"/>
<accession>A0A0K0FAJ7</accession>
<reference evidence="3" key="2">
    <citation type="submission" date="2015-08" db="UniProtKB">
        <authorList>
            <consortium name="WormBaseParasite"/>
        </authorList>
    </citation>
    <scope>IDENTIFICATION</scope>
</reference>
<protein>
    <submittedName>
        <fullName evidence="3">VWFA domain-containing protein</fullName>
    </submittedName>
</protein>